<dbReference type="EMBL" id="LR900648">
    <property type="protein sequence ID" value="CAD7246429.1"/>
    <property type="molecule type" value="Genomic_DNA"/>
</dbReference>
<feature type="domain" description="Cuticle protein CPCFC" evidence="2">
    <location>
        <begin position="211"/>
        <end position="226"/>
    </location>
</feature>
<gene>
    <name evidence="3" type="ORF">DSTB1V02_LOCUS6279</name>
</gene>
<keyword evidence="4" id="KW-1185">Reference proteome</keyword>
<dbReference type="GO" id="GO:0042302">
    <property type="term" value="F:structural constituent of cuticle"/>
    <property type="evidence" value="ECO:0007669"/>
    <property type="project" value="InterPro"/>
</dbReference>
<accession>A0A7R9A327</accession>
<proteinExistence type="predicted"/>
<feature type="domain" description="Cuticle protein CPCFC" evidence="2">
    <location>
        <begin position="420"/>
        <end position="436"/>
    </location>
</feature>
<dbReference type="OrthoDB" id="8186685at2759"/>
<sequence>MIESGLKGNNKDTNPIFKDVTEKWLQKLCPARGIQLFCVTEFLQSEKGKKLARPRDRESLNRVRPSNGAPRVLPRIPFRPWVQRFDVRFVYRFVGFDRDCLGRVDVGNSSPPHRKVEPFFHKPPRGDVPGDDRTWGDRMPSGPEARLHPTRRSKRDFRVAVTAVWEEAAARVEGKTLPKADTFADSPWLALPVLCVLLTSCVANPLPVEVPAGVSPAACPNYPICDPNVDPQSGLARGVGVPVVAPIINLEYPAGLDFTQCHNFPFCSDNLPDSFRAALAPPLQNSVKVPAGVNPAVCPNYPFCNYAPLNPFPVVSQGQEQTGQLNDYDYTQGNAEGQVGAPAVKDYDYQPGTANDQVEVIEISGDQGGTTLNDYDYQSGNPVQPASAGAELVVPIVQVPPVDARSASLSQPQQFQSAQYPADFDPASCPNFPFCHN</sequence>
<dbReference type="EMBL" id="CAJPEV010001131">
    <property type="protein sequence ID" value="CAG0890911.1"/>
    <property type="molecule type" value="Genomic_DNA"/>
</dbReference>
<name>A0A7R9A327_9CRUS</name>
<evidence type="ECO:0000259" key="2">
    <source>
        <dbReference type="Pfam" id="PF17223"/>
    </source>
</evidence>
<protein>
    <recommendedName>
        <fullName evidence="2">Cuticle protein CPCFC domain-containing protein</fullName>
    </recommendedName>
</protein>
<evidence type="ECO:0000313" key="3">
    <source>
        <dbReference type="EMBL" id="CAD7246429.1"/>
    </source>
</evidence>
<dbReference type="InterPro" id="IPR033778">
    <property type="entry name" value="CPCFC"/>
</dbReference>
<feature type="compositionally biased region" description="Basic and acidic residues" evidence="1">
    <location>
        <begin position="114"/>
        <end position="136"/>
    </location>
</feature>
<dbReference type="Proteomes" id="UP000677054">
    <property type="component" value="Unassembled WGS sequence"/>
</dbReference>
<evidence type="ECO:0000313" key="4">
    <source>
        <dbReference type="Proteomes" id="UP000677054"/>
    </source>
</evidence>
<feature type="region of interest" description="Disordered" evidence="1">
    <location>
        <begin position="114"/>
        <end position="151"/>
    </location>
</feature>
<evidence type="ECO:0000256" key="1">
    <source>
        <dbReference type="SAM" id="MobiDB-lite"/>
    </source>
</evidence>
<organism evidence="3">
    <name type="scientific">Darwinula stevensoni</name>
    <dbReference type="NCBI Taxonomy" id="69355"/>
    <lineage>
        <taxon>Eukaryota</taxon>
        <taxon>Metazoa</taxon>
        <taxon>Ecdysozoa</taxon>
        <taxon>Arthropoda</taxon>
        <taxon>Crustacea</taxon>
        <taxon>Oligostraca</taxon>
        <taxon>Ostracoda</taxon>
        <taxon>Podocopa</taxon>
        <taxon>Podocopida</taxon>
        <taxon>Darwinulocopina</taxon>
        <taxon>Darwinuloidea</taxon>
        <taxon>Darwinulidae</taxon>
        <taxon>Darwinula</taxon>
    </lineage>
</organism>
<dbReference type="Pfam" id="PF17223">
    <property type="entry name" value="CPCFC"/>
    <property type="match status" value="3"/>
</dbReference>
<reference evidence="3" key="1">
    <citation type="submission" date="2020-11" db="EMBL/GenBank/DDBJ databases">
        <authorList>
            <person name="Tran Van P."/>
        </authorList>
    </citation>
    <scope>NUCLEOTIDE SEQUENCE</scope>
</reference>
<dbReference type="AlphaFoldDB" id="A0A7R9A327"/>
<feature type="domain" description="Cuticle protein CPCFC" evidence="2">
    <location>
        <begin position="290"/>
        <end position="305"/>
    </location>
</feature>